<protein>
    <submittedName>
        <fullName evidence="7">GAF domain-containing protein</fullName>
    </submittedName>
</protein>
<dbReference type="InterPro" id="IPR011712">
    <property type="entry name" value="Sig_transdc_His_kin_sub3_dim/P"/>
</dbReference>
<feature type="domain" description="Histidine kinase/HSP90-like ATPase" evidence="6">
    <location>
        <begin position="544"/>
        <end position="638"/>
    </location>
</feature>
<dbReference type="PANTHER" id="PTHR24421">
    <property type="entry name" value="NITRATE/NITRITE SENSOR PROTEIN NARX-RELATED"/>
    <property type="match status" value="1"/>
</dbReference>
<dbReference type="Pfam" id="PF02518">
    <property type="entry name" value="HATPase_c"/>
    <property type="match status" value="1"/>
</dbReference>
<evidence type="ECO:0000256" key="3">
    <source>
        <dbReference type="ARBA" id="ARBA00023012"/>
    </source>
</evidence>
<organism evidence="7">
    <name type="scientific">Oscillatoriales cyanobacterium SpSt-418</name>
    <dbReference type="NCBI Taxonomy" id="2282169"/>
    <lineage>
        <taxon>Bacteria</taxon>
        <taxon>Bacillati</taxon>
        <taxon>Cyanobacteriota</taxon>
        <taxon>Cyanophyceae</taxon>
        <taxon>Oscillatoriophycideae</taxon>
        <taxon>Oscillatoriales</taxon>
    </lineage>
</organism>
<accession>A0A7C3PFT1</accession>
<dbReference type="InterPro" id="IPR003594">
    <property type="entry name" value="HATPase_dom"/>
</dbReference>
<dbReference type="CDD" id="cd16917">
    <property type="entry name" value="HATPase_UhpB-NarQ-NarX-like"/>
    <property type="match status" value="1"/>
</dbReference>
<dbReference type="Gene3D" id="3.30.450.40">
    <property type="match status" value="2"/>
</dbReference>
<dbReference type="PANTHER" id="PTHR24421:SF62">
    <property type="entry name" value="SENSORY TRANSDUCTION HISTIDINE KINASE"/>
    <property type="match status" value="1"/>
</dbReference>
<evidence type="ECO:0000256" key="2">
    <source>
        <dbReference type="ARBA" id="ARBA00022777"/>
    </source>
</evidence>
<keyword evidence="1" id="KW-0808">Transferase</keyword>
<keyword evidence="4" id="KW-0175">Coiled coil</keyword>
<dbReference type="SUPFAM" id="SSF55781">
    <property type="entry name" value="GAF domain-like"/>
    <property type="match status" value="2"/>
</dbReference>
<dbReference type="InterPro" id="IPR029016">
    <property type="entry name" value="GAF-like_dom_sf"/>
</dbReference>
<evidence type="ECO:0000256" key="4">
    <source>
        <dbReference type="SAM" id="Coils"/>
    </source>
</evidence>
<dbReference type="InterPro" id="IPR050482">
    <property type="entry name" value="Sensor_HK_TwoCompSys"/>
</dbReference>
<sequence length="645" mass="71586">MEETSSGQHTQANLENAYALLQAEVLQLRRQVRDLQTSAAIAHERERAAQERAAELAKANTALKRSTAHLAHADSLKTFLHQVLIEATQAISAVTGAVFVYDVAAHTLQNAACVLHGEVVDVATDPRMEIWRSPIPANITAAWQVLSQKPQIIWFDNDEPHPDHWPFAMSWHEQMGHRTIACVPLIIGSTVLGFLGFGFTERRALSDASVEQCWVLAQHTALAIQLARLAEASKQTAIMREREQATQARAAELVRANRVLQRSMDCLIRTAQLEEFAGLILLEIAQLVDGVNCALFLYDQPADVMRLYMVVDEGCIIHPTESAQIQGFEIFQQPIRVAKTMFAHDQKPLIFVIDQTPKTVCSGTILDWHREQGHQAALCFPLQLAHQPWGFLGLAFQTVPTLSDETLELMQTLVHQLTLALYLDQISEEKEKTAIAEERNRLAREIHDTLAQSFTSILVRLQIASLSLTSDELAETQAHIDYASELARTGLIEARRSVYALRPSPLEAGNLATAVAEYLQCATEQVHITSHFDQVGELPALPAYLEVELFRIAQEAITNACKHANAKTLHVQIAIASSQLQLSIQDDGCGFLLPEPYQSSGFGLINMEERANRIDAKLKITSQLRHGTLVFVMVDLATLPSAPKF</sequence>
<dbReference type="AlphaFoldDB" id="A0A7C3PFT1"/>
<dbReference type="Gene3D" id="3.30.565.10">
    <property type="entry name" value="Histidine kinase-like ATPase, C-terminal domain"/>
    <property type="match status" value="1"/>
</dbReference>
<dbReference type="EMBL" id="DSRU01000294">
    <property type="protein sequence ID" value="HFN00133.1"/>
    <property type="molecule type" value="Genomic_DNA"/>
</dbReference>
<feature type="domain" description="GAF" evidence="5">
    <location>
        <begin position="75"/>
        <end position="234"/>
    </location>
</feature>
<dbReference type="GO" id="GO:0046983">
    <property type="term" value="F:protein dimerization activity"/>
    <property type="evidence" value="ECO:0007669"/>
    <property type="project" value="InterPro"/>
</dbReference>
<proteinExistence type="predicted"/>
<reference evidence="7" key="1">
    <citation type="journal article" date="2020" name="mSystems">
        <title>Genome- and Community-Level Interaction Insights into Carbon Utilization and Element Cycling Functions of Hydrothermarchaeota in Hydrothermal Sediment.</title>
        <authorList>
            <person name="Zhou Z."/>
            <person name="Liu Y."/>
            <person name="Xu W."/>
            <person name="Pan J."/>
            <person name="Luo Z.H."/>
            <person name="Li M."/>
        </authorList>
    </citation>
    <scope>NUCLEOTIDE SEQUENCE [LARGE SCALE GENOMIC DNA]</scope>
    <source>
        <strain evidence="7">SpSt-418</strain>
    </source>
</reference>
<dbReference type="Gene3D" id="1.20.5.1930">
    <property type="match status" value="1"/>
</dbReference>
<evidence type="ECO:0000313" key="7">
    <source>
        <dbReference type="EMBL" id="HFN00133.1"/>
    </source>
</evidence>
<dbReference type="Pfam" id="PF07730">
    <property type="entry name" value="HisKA_3"/>
    <property type="match status" value="1"/>
</dbReference>
<evidence type="ECO:0000259" key="5">
    <source>
        <dbReference type="SMART" id="SM00065"/>
    </source>
</evidence>
<gene>
    <name evidence="7" type="ORF">ENR64_20720</name>
</gene>
<evidence type="ECO:0000259" key="6">
    <source>
        <dbReference type="SMART" id="SM00387"/>
    </source>
</evidence>
<dbReference type="SMART" id="SM00065">
    <property type="entry name" value="GAF"/>
    <property type="match status" value="2"/>
</dbReference>
<name>A0A7C3PFT1_9CYAN</name>
<keyword evidence="3" id="KW-0902">Two-component regulatory system</keyword>
<dbReference type="Pfam" id="PF01590">
    <property type="entry name" value="GAF"/>
    <property type="match status" value="1"/>
</dbReference>
<dbReference type="Pfam" id="PF13185">
    <property type="entry name" value="GAF_2"/>
    <property type="match status" value="1"/>
</dbReference>
<keyword evidence="2" id="KW-0418">Kinase</keyword>
<dbReference type="InterPro" id="IPR036890">
    <property type="entry name" value="HATPase_C_sf"/>
</dbReference>
<dbReference type="GO" id="GO:0016020">
    <property type="term" value="C:membrane"/>
    <property type="evidence" value="ECO:0007669"/>
    <property type="project" value="InterPro"/>
</dbReference>
<dbReference type="SMART" id="SM00387">
    <property type="entry name" value="HATPase_c"/>
    <property type="match status" value="1"/>
</dbReference>
<dbReference type="GO" id="GO:0000155">
    <property type="term" value="F:phosphorelay sensor kinase activity"/>
    <property type="evidence" value="ECO:0007669"/>
    <property type="project" value="InterPro"/>
</dbReference>
<dbReference type="InterPro" id="IPR003018">
    <property type="entry name" value="GAF"/>
</dbReference>
<dbReference type="SUPFAM" id="SSF55874">
    <property type="entry name" value="ATPase domain of HSP90 chaperone/DNA topoisomerase II/histidine kinase"/>
    <property type="match status" value="1"/>
</dbReference>
<evidence type="ECO:0000256" key="1">
    <source>
        <dbReference type="ARBA" id="ARBA00022679"/>
    </source>
</evidence>
<feature type="domain" description="GAF" evidence="5">
    <location>
        <begin position="272"/>
        <end position="431"/>
    </location>
</feature>
<feature type="coiled-coil region" evidence="4">
    <location>
        <begin position="11"/>
        <end position="38"/>
    </location>
</feature>
<comment type="caution">
    <text evidence="7">The sequence shown here is derived from an EMBL/GenBank/DDBJ whole genome shotgun (WGS) entry which is preliminary data.</text>
</comment>